<feature type="region of interest" description="Disordered" evidence="1">
    <location>
        <begin position="44"/>
        <end position="76"/>
    </location>
</feature>
<reference evidence="3" key="1">
    <citation type="journal article" date="2014" name="Int. J. Syst. Evol. Microbiol.">
        <title>Complete genome sequence of Corynebacterium casei LMG S-19264T (=DSM 44701T), isolated from a smear-ripened cheese.</title>
        <authorList>
            <consortium name="US DOE Joint Genome Institute (JGI-PGF)"/>
            <person name="Walter F."/>
            <person name="Albersmeier A."/>
            <person name="Kalinowski J."/>
            <person name="Ruckert C."/>
        </authorList>
    </citation>
    <scope>NUCLEOTIDE SEQUENCE</scope>
    <source>
        <strain evidence="3">CGMCC 4.3508</strain>
    </source>
</reference>
<evidence type="ECO:0000256" key="2">
    <source>
        <dbReference type="SAM" id="SignalP"/>
    </source>
</evidence>
<proteinExistence type="predicted"/>
<feature type="signal peptide" evidence="2">
    <location>
        <begin position="1"/>
        <end position="29"/>
    </location>
</feature>
<evidence type="ECO:0000256" key="1">
    <source>
        <dbReference type="SAM" id="MobiDB-lite"/>
    </source>
</evidence>
<reference evidence="3" key="2">
    <citation type="submission" date="2020-09" db="EMBL/GenBank/DDBJ databases">
        <authorList>
            <person name="Sun Q."/>
            <person name="Zhou Y."/>
        </authorList>
    </citation>
    <scope>NUCLEOTIDE SEQUENCE</scope>
    <source>
        <strain evidence="3">CGMCC 4.3508</strain>
    </source>
</reference>
<feature type="chain" id="PRO_5036928262" evidence="2">
    <location>
        <begin position="30"/>
        <end position="90"/>
    </location>
</feature>
<sequence length="90" mass="10005">MRSTIRRRIITAIGTAALGCAGPAATAVAQPTYYDPEVSHCGHLFRTPPPGAETRTGRRRRRPDRPNIPRRTPPCRYRAGATVIPGYYRM</sequence>
<gene>
    <name evidence="3" type="ORF">GCM10011588_10580</name>
</gene>
<dbReference type="AlphaFoldDB" id="A0A917R9Z7"/>
<dbReference type="Proteomes" id="UP000638263">
    <property type="component" value="Unassembled WGS sequence"/>
</dbReference>
<evidence type="ECO:0000313" key="3">
    <source>
        <dbReference type="EMBL" id="GGK97927.1"/>
    </source>
</evidence>
<organism evidence="3 4">
    <name type="scientific">Nocardia jinanensis</name>
    <dbReference type="NCBI Taxonomy" id="382504"/>
    <lineage>
        <taxon>Bacteria</taxon>
        <taxon>Bacillati</taxon>
        <taxon>Actinomycetota</taxon>
        <taxon>Actinomycetes</taxon>
        <taxon>Mycobacteriales</taxon>
        <taxon>Nocardiaceae</taxon>
        <taxon>Nocardia</taxon>
    </lineage>
</organism>
<accession>A0A917R9Z7</accession>
<keyword evidence="2" id="KW-0732">Signal</keyword>
<dbReference type="EMBL" id="BMMH01000002">
    <property type="protein sequence ID" value="GGK97927.1"/>
    <property type="molecule type" value="Genomic_DNA"/>
</dbReference>
<name>A0A917R9Z7_9NOCA</name>
<dbReference type="PROSITE" id="PS51257">
    <property type="entry name" value="PROKAR_LIPOPROTEIN"/>
    <property type="match status" value="1"/>
</dbReference>
<evidence type="ECO:0000313" key="4">
    <source>
        <dbReference type="Proteomes" id="UP000638263"/>
    </source>
</evidence>
<protein>
    <submittedName>
        <fullName evidence="3">Uncharacterized protein</fullName>
    </submittedName>
</protein>
<comment type="caution">
    <text evidence="3">The sequence shown here is derived from an EMBL/GenBank/DDBJ whole genome shotgun (WGS) entry which is preliminary data.</text>
</comment>
<keyword evidence="4" id="KW-1185">Reference proteome</keyword>